<reference evidence="1" key="1">
    <citation type="submission" date="2021-06" db="EMBL/GenBank/DDBJ databases">
        <authorList>
            <person name="Kallberg Y."/>
            <person name="Tangrot J."/>
            <person name="Rosling A."/>
        </authorList>
    </citation>
    <scope>NUCLEOTIDE SEQUENCE</scope>
    <source>
        <strain evidence="1">MA461A</strain>
    </source>
</reference>
<keyword evidence="2" id="KW-1185">Reference proteome</keyword>
<dbReference type="EMBL" id="CAJVQC010047227">
    <property type="protein sequence ID" value="CAG8784426.1"/>
    <property type="molecule type" value="Genomic_DNA"/>
</dbReference>
<comment type="caution">
    <text evidence="1">The sequence shown here is derived from an EMBL/GenBank/DDBJ whole genome shotgun (WGS) entry which is preliminary data.</text>
</comment>
<feature type="non-terminal residue" evidence="1">
    <location>
        <position position="1"/>
    </location>
</feature>
<sequence>DEDRYLENERQCRELVQQPNKEFYGERTWMTQIRYHLSDNSNDEANVMNIDNEYLIDSLEWTDDELEFDSNNEIYSLGYVHNFYLGHNEYW</sequence>
<organism evidence="1 2">
    <name type="scientific">Racocetra persica</name>
    <dbReference type="NCBI Taxonomy" id="160502"/>
    <lineage>
        <taxon>Eukaryota</taxon>
        <taxon>Fungi</taxon>
        <taxon>Fungi incertae sedis</taxon>
        <taxon>Mucoromycota</taxon>
        <taxon>Glomeromycotina</taxon>
        <taxon>Glomeromycetes</taxon>
        <taxon>Diversisporales</taxon>
        <taxon>Gigasporaceae</taxon>
        <taxon>Racocetra</taxon>
    </lineage>
</organism>
<proteinExistence type="predicted"/>
<name>A0ACA9RAA4_9GLOM</name>
<gene>
    <name evidence="1" type="ORF">RPERSI_LOCUS18070</name>
</gene>
<evidence type="ECO:0000313" key="1">
    <source>
        <dbReference type="EMBL" id="CAG8784426.1"/>
    </source>
</evidence>
<accession>A0ACA9RAA4</accession>
<evidence type="ECO:0000313" key="2">
    <source>
        <dbReference type="Proteomes" id="UP000789920"/>
    </source>
</evidence>
<protein>
    <submittedName>
        <fullName evidence="1">28632_t:CDS:1</fullName>
    </submittedName>
</protein>
<dbReference type="Proteomes" id="UP000789920">
    <property type="component" value="Unassembled WGS sequence"/>
</dbReference>